<evidence type="ECO:0000256" key="4">
    <source>
        <dbReference type="RuleBase" id="RU003801"/>
    </source>
</evidence>
<keyword evidence="2 4" id="KW-0808">Transferase</keyword>
<dbReference type="SUPFAM" id="SSF52777">
    <property type="entry name" value="CoA-dependent acyltransferases"/>
    <property type="match status" value="1"/>
</dbReference>
<evidence type="ECO:0000313" key="7">
    <source>
        <dbReference type="EMBL" id="RYO76667.1"/>
    </source>
</evidence>
<feature type="domain" description="Choline/carnitine acyltransferase" evidence="5">
    <location>
        <begin position="196"/>
        <end position="309"/>
    </location>
</feature>
<proteinExistence type="inferred from homology"/>
<keyword evidence="3 4" id="KW-0012">Acyltransferase</keyword>
<feature type="domain" description="Ketoreductase (KR)" evidence="6">
    <location>
        <begin position="1"/>
        <end position="58"/>
    </location>
</feature>
<dbReference type="Pfam" id="PF00755">
    <property type="entry name" value="Carn_acyltransf"/>
    <property type="match status" value="2"/>
</dbReference>
<dbReference type="InterPro" id="IPR013968">
    <property type="entry name" value="PKS_KR"/>
</dbReference>
<dbReference type="SUPFAM" id="SSF51735">
    <property type="entry name" value="NAD(P)-binding Rossmann-fold domains"/>
    <property type="match status" value="1"/>
</dbReference>
<reference evidence="7 8" key="1">
    <citation type="submission" date="2018-06" db="EMBL/GenBank/DDBJ databases">
        <title>Complete Genomes of Monosporascus.</title>
        <authorList>
            <person name="Robinson A.J."/>
            <person name="Natvig D.O."/>
        </authorList>
    </citation>
    <scope>NUCLEOTIDE SEQUENCE [LARGE SCALE GENOMIC DNA]</scope>
    <source>
        <strain evidence="7 8">CBS 609.92</strain>
    </source>
</reference>
<evidence type="ECO:0000256" key="3">
    <source>
        <dbReference type="ARBA" id="ARBA00023315"/>
    </source>
</evidence>
<evidence type="ECO:0000259" key="6">
    <source>
        <dbReference type="Pfam" id="PF08659"/>
    </source>
</evidence>
<dbReference type="Gene3D" id="3.40.50.720">
    <property type="entry name" value="NAD(P)-binding Rossmann-like Domain"/>
    <property type="match status" value="1"/>
</dbReference>
<evidence type="ECO:0000256" key="1">
    <source>
        <dbReference type="ARBA" id="ARBA00005232"/>
    </source>
</evidence>
<dbReference type="Pfam" id="PF08659">
    <property type="entry name" value="KR"/>
    <property type="match status" value="1"/>
</dbReference>
<dbReference type="InterPro" id="IPR039551">
    <property type="entry name" value="Cho/carn_acyl_trans"/>
</dbReference>
<dbReference type="PROSITE" id="PS00440">
    <property type="entry name" value="ACYLTRANSF_C_2"/>
    <property type="match status" value="1"/>
</dbReference>
<comment type="similarity">
    <text evidence="1 4">Belongs to the carnitine/choline acetyltransferase family.</text>
</comment>
<comment type="caution">
    <text evidence="7">The sequence shown here is derived from an EMBL/GenBank/DDBJ whole genome shotgun (WGS) entry which is preliminary data.</text>
</comment>
<dbReference type="Gene3D" id="3.30.559.10">
    <property type="entry name" value="Chloramphenicol acetyltransferase-like domain"/>
    <property type="match status" value="1"/>
</dbReference>
<evidence type="ECO:0000256" key="2">
    <source>
        <dbReference type="ARBA" id="ARBA00022679"/>
    </source>
</evidence>
<keyword evidence="8" id="KW-1185">Reference proteome</keyword>
<evidence type="ECO:0008006" key="9">
    <source>
        <dbReference type="Google" id="ProtNLM"/>
    </source>
</evidence>
<feature type="domain" description="Choline/carnitine acyltransferase" evidence="5">
    <location>
        <begin position="325"/>
        <end position="391"/>
    </location>
</feature>
<dbReference type="InterPro" id="IPR042231">
    <property type="entry name" value="Cho/carn_acyl_trans_2"/>
</dbReference>
<gene>
    <name evidence="7" type="ORF">DL762_009731</name>
</gene>
<name>A0ABY0GTE5_9PEZI</name>
<sequence>MTLSEFQDVIKPKVQGTKYLADAFTTESLDFFVLLSSLAGVLGAPSQASYAASSTFQNIRDAGSRAERNVERSAESLVAQAPTVQGAEKIMLEAIRDRLSSLTAGDVSKNWITSTLQAPTQVGEILDSPGLRALASLVTGRSGLVKKTDNVAAVNGHQPACEAVTNGQVVSGKSPKKPKSKEDVITVRDDVQLPKLPLQPLETTMEVFLESISYLGSEKEQGGTRQAIAEFLSPGGFGRRLQARLEKNANDPSVDNWLSDVYINGLWLKTRNNSPQLSNFFGTYTLGKYPHSRADRATPISLAAYKYETRWYRPTRRIRSSSQASSSHCLVCLDNSVPENPGDRGDAFMKDDNTNRWLDKTVSLIICGNGASATFYEHPAIDGLTVYGLQEAIA</sequence>
<dbReference type="InterPro" id="IPR023213">
    <property type="entry name" value="CAT-like_dom_sf"/>
</dbReference>
<dbReference type="PANTHER" id="PTHR22589">
    <property type="entry name" value="CARNITINE O-ACYLTRANSFERASE"/>
    <property type="match status" value="1"/>
</dbReference>
<dbReference type="Gene3D" id="3.30.559.70">
    <property type="entry name" value="Choline/Carnitine o-acyltransferase, domain 2"/>
    <property type="match status" value="2"/>
</dbReference>
<dbReference type="InterPro" id="IPR036291">
    <property type="entry name" value="NAD(P)-bd_dom_sf"/>
</dbReference>
<dbReference type="EMBL" id="QJNS01000566">
    <property type="protein sequence ID" value="RYO76667.1"/>
    <property type="molecule type" value="Genomic_DNA"/>
</dbReference>
<dbReference type="PANTHER" id="PTHR22589:SF103">
    <property type="entry name" value="CARNITINE O-ACETYL-TRANSFERASE, ISOFORM A-RELATED"/>
    <property type="match status" value="1"/>
</dbReference>
<dbReference type="Proteomes" id="UP000294003">
    <property type="component" value="Unassembled WGS sequence"/>
</dbReference>
<accession>A0ABY0GTE5</accession>
<evidence type="ECO:0000313" key="8">
    <source>
        <dbReference type="Proteomes" id="UP000294003"/>
    </source>
</evidence>
<organism evidence="7 8">
    <name type="scientific">Monosporascus cannonballus</name>
    <dbReference type="NCBI Taxonomy" id="155416"/>
    <lineage>
        <taxon>Eukaryota</taxon>
        <taxon>Fungi</taxon>
        <taxon>Dikarya</taxon>
        <taxon>Ascomycota</taxon>
        <taxon>Pezizomycotina</taxon>
        <taxon>Sordariomycetes</taxon>
        <taxon>Xylariomycetidae</taxon>
        <taxon>Xylariales</taxon>
        <taxon>Xylariales incertae sedis</taxon>
        <taxon>Monosporascus</taxon>
    </lineage>
</organism>
<evidence type="ECO:0000259" key="5">
    <source>
        <dbReference type="Pfam" id="PF00755"/>
    </source>
</evidence>
<protein>
    <recommendedName>
        <fullName evidence="9">Choline/carnitine acyltransferase domain-containing protein</fullName>
    </recommendedName>
</protein>
<dbReference type="InterPro" id="IPR000542">
    <property type="entry name" value="Carn_acyl_trans"/>
</dbReference>